<reference evidence="4" key="1">
    <citation type="submission" date="2021-02" db="EMBL/GenBank/DDBJ databases">
        <authorList>
            <person name="Nowell W R."/>
        </authorList>
    </citation>
    <scope>NUCLEOTIDE SEQUENCE</scope>
</reference>
<dbReference type="EMBL" id="CAJOBH010060190">
    <property type="protein sequence ID" value="CAF4420880.1"/>
    <property type="molecule type" value="Genomic_DNA"/>
</dbReference>
<dbReference type="Proteomes" id="UP000681967">
    <property type="component" value="Unassembled WGS sequence"/>
</dbReference>
<feature type="non-terminal residue" evidence="4">
    <location>
        <position position="1"/>
    </location>
</feature>
<dbReference type="Gene3D" id="3.90.70.10">
    <property type="entry name" value="Cysteine proteinases"/>
    <property type="match status" value="1"/>
</dbReference>
<name>A0A8S3CC37_9BILA</name>
<evidence type="ECO:0008006" key="7">
    <source>
        <dbReference type="Google" id="ProtNLM"/>
    </source>
</evidence>
<feature type="region of interest" description="Disordered" evidence="1">
    <location>
        <begin position="39"/>
        <end position="60"/>
    </location>
</feature>
<dbReference type="EMBL" id="CAJOBH010123555">
    <property type="protein sequence ID" value="CAF4723831.1"/>
    <property type="molecule type" value="Genomic_DNA"/>
</dbReference>
<dbReference type="SUPFAM" id="SSF54001">
    <property type="entry name" value="Cysteine proteinases"/>
    <property type="match status" value="1"/>
</dbReference>
<accession>A0A8S3CC37</accession>
<proteinExistence type="predicted"/>
<dbReference type="AlphaFoldDB" id="A0A8S3CC37"/>
<sequence>SVTEKWFCYDDHLVSELDPSCVCTPDAYILFYRCRDTPPSPPLESTTKSSSSHSQQQQIDARVDDFDERLNLYYSSSSSN</sequence>
<evidence type="ECO:0000313" key="6">
    <source>
        <dbReference type="Proteomes" id="UP000681720"/>
    </source>
</evidence>
<dbReference type="EMBL" id="CAJOBJ010173698">
    <property type="protein sequence ID" value="CAF4892573.1"/>
    <property type="molecule type" value="Genomic_DNA"/>
</dbReference>
<feature type="non-terminal residue" evidence="4">
    <location>
        <position position="80"/>
    </location>
</feature>
<dbReference type="Proteomes" id="UP000681720">
    <property type="component" value="Unassembled WGS sequence"/>
</dbReference>
<evidence type="ECO:0000313" key="5">
    <source>
        <dbReference type="EMBL" id="CAF5005274.1"/>
    </source>
</evidence>
<organism evidence="4 6">
    <name type="scientific">Rotaria magnacalcarata</name>
    <dbReference type="NCBI Taxonomy" id="392030"/>
    <lineage>
        <taxon>Eukaryota</taxon>
        <taxon>Metazoa</taxon>
        <taxon>Spiralia</taxon>
        <taxon>Gnathifera</taxon>
        <taxon>Rotifera</taxon>
        <taxon>Eurotatoria</taxon>
        <taxon>Bdelloidea</taxon>
        <taxon>Philodinida</taxon>
        <taxon>Philodinidae</taxon>
        <taxon>Rotaria</taxon>
    </lineage>
</organism>
<evidence type="ECO:0000256" key="1">
    <source>
        <dbReference type="SAM" id="MobiDB-lite"/>
    </source>
</evidence>
<comment type="caution">
    <text evidence="4">The sequence shown here is derived from an EMBL/GenBank/DDBJ whole genome shotgun (WGS) entry which is preliminary data.</text>
</comment>
<evidence type="ECO:0000313" key="3">
    <source>
        <dbReference type="EMBL" id="CAF4723831.1"/>
    </source>
</evidence>
<gene>
    <name evidence="2" type="ORF">BYL167_LOCUS32459</name>
    <name evidence="3" type="ORF">BYL167_LOCUS44991</name>
    <name evidence="4" type="ORF">GIL414_LOCUS51412</name>
    <name evidence="5" type="ORF">GIL414_LOCUS57504</name>
</gene>
<evidence type="ECO:0000313" key="2">
    <source>
        <dbReference type="EMBL" id="CAF4420880.1"/>
    </source>
</evidence>
<dbReference type="InterPro" id="IPR038765">
    <property type="entry name" value="Papain-like_cys_pep_sf"/>
</dbReference>
<evidence type="ECO:0000313" key="4">
    <source>
        <dbReference type="EMBL" id="CAF4892573.1"/>
    </source>
</evidence>
<dbReference type="EMBL" id="CAJOBJ010208933">
    <property type="protein sequence ID" value="CAF5005274.1"/>
    <property type="molecule type" value="Genomic_DNA"/>
</dbReference>
<protein>
    <recommendedName>
        <fullName evidence="7">USP domain-containing protein</fullName>
    </recommendedName>
</protein>
<feature type="compositionally biased region" description="Low complexity" evidence="1">
    <location>
        <begin position="43"/>
        <end position="58"/>
    </location>
</feature>